<accession>A0AAJ7UI13</accession>
<dbReference type="CTD" id="83460"/>
<keyword evidence="7 11" id="KW-1133">Transmembrane helix</keyword>
<feature type="transmembrane region" description="Helical" evidence="11">
    <location>
        <begin position="79"/>
        <end position="98"/>
    </location>
</feature>
<evidence type="ECO:0000256" key="7">
    <source>
        <dbReference type="ARBA" id="ARBA00022989"/>
    </source>
</evidence>
<dbReference type="RefSeq" id="XP_032836846.1">
    <property type="nucleotide sequence ID" value="XM_032980955.1"/>
</dbReference>
<evidence type="ECO:0000256" key="5">
    <source>
        <dbReference type="ARBA" id="ARBA00022692"/>
    </source>
</evidence>
<dbReference type="GO" id="GO:0072546">
    <property type="term" value="C:EMC complex"/>
    <property type="evidence" value="ECO:0007669"/>
    <property type="project" value="InterPro"/>
</dbReference>
<organism evidence="12 13">
    <name type="scientific">Petromyzon marinus</name>
    <name type="common">Sea lamprey</name>
    <dbReference type="NCBI Taxonomy" id="7757"/>
    <lineage>
        <taxon>Eukaryota</taxon>
        <taxon>Metazoa</taxon>
        <taxon>Chordata</taxon>
        <taxon>Craniata</taxon>
        <taxon>Vertebrata</taxon>
        <taxon>Cyclostomata</taxon>
        <taxon>Hyperoartia</taxon>
        <taxon>Petromyzontiformes</taxon>
        <taxon>Petromyzontidae</taxon>
        <taxon>Petromyzon</taxon>
    </lineage>
</organism>
<evidence type="ECO:0000256" key="4">
    <source>
        <dbReference type="ARBA" id="ARBA00020827"/>
    </source>
</evidence>
<dbReference type="GO" id="GO:0000045">
    <property type="term" value="P:autophagosome assembly"/>
    <property type="evidence" value="ECO:0007669"/>
    <property type="project" value="TreeGrafter"/>
</dbReference>
<dbReference type="AlphaFoldDB" id="A0AAJ7UI13"/>
<dbReference type="InterPro" id="IPR008504">
    <property type="entry name" value="Emc6"/>
</dbReference>
<feature type="compositionally biased region" description="Basic residues" evidence="10">
    <location>
        <begin position="25"/>
        <end position="35"/>
    </location>
</feature>
<comment type="subunit">
    <text evidence="3">Component of the ER membrane protein complex (EMC).</text>
</comment>
<evidence type="ECO:0000256" key="6">
    <source>
        <dbReference type="ARBA" id="ARBA00022824"/>
    </source>
</evidence>
<evidence type="ECO:0000313" key="12">
    <source>
        <dbReference type="Proteomes" id="UP001318040"/>
    </source>
</evidence>
<evidence type="ECO:0000313" key="13">
    <source>
        <dbReference type="RefSeq" id="XP_032836846.1"/>
    </source>
</evidence>
<dbReference type="PANTHER" id="PTHR20994:SF0">
    <property type="entry name" value="ER MEMBRANE PROTEIN COMPLEX SUBUNIT 6"/>
    <property type="match status" value="1"/>
</dbReference>
<dbReference type="KEGG" id="pmrn:116958388"/>
<evidence type="ECO:0000256" key="8">
    <source>
        <dbReference type="ARBA" id="ARBA00023136"/>
    </source>
</evidence>
<feature type="transmembrane region" description="Helical" evidence="11">
    <location>
        <begin position="110"/>
        <end position="134"/>
    </location>
</feature>
<evidence type="ECO:0000256" key="2">
    <source>
        <dbReference type="ARBA" id="ARBA00009436"/>
    </source>
</evidence>
<dbReference type="GO" id="GO:0034975">
    <property type="term" value="P:protein folding in endoplasmic reticulum"/>
    <property type="evidence" value="ECO:0007669"/>
    <property type="project" value="TreeGrafter"/>
</dbReference>
<gene>
    <name evidence="13" type="primary">EMC6</name>
</gene>
<evidence type="ECO:0000256" key="1">
    <source>
        <dbReference type="ARBA" id="ARBA00004477"/>
    </source>
</evidence>
<keyword evidence="5 11" id="KW-0812">Transmembrane</keyword>
<feature type="region of interest" description="Disordered" evidence="10">
    <location>
        <begin position="1"/>
        <end position="40"/>
    </location>
</feature>
<dbReference type="Pfam" id="PF07019">
    <property type="entry name" value="EMC6"/>
    <property type="match status" value="1"/>
</dbReference>
<evidence type="ECO:0000256" key="3">
    <source>
        <dbReference type="ARBA" id="ARBA00011276"/>
    </source>
</evidence>
<evidence type="ECO:0000256" key="10">
    <source>
        <dbReference type="SAM" id="MobiDB-lite"/>
    </source>
</evidence>
<proteinExistence type="inferred from homology"/>
<evidence type="ECO:0000256" key="11">
    <source>
        <dbReference type="SAM" id="Phobius"/>
    </source>
</evidence>
<keyword evidence="8 11" id="KW-0472">Membrane</keyword>
<keyword evidence="12" id="KW-1185">Reference proteome</keyword>
<reference evidence="13" key="1">
    <citation type="submission" date="2025-08" db="UniProtKB">
        <authorList>
            <consortium name="RefSeq"/>
        </authorList>
    </citation>
    <scope>IDENTIFICATION</scope>
    <source>
        <tissue evidence="13">Sperm</tissue>
    </source>
</reference>
<comment type="subcellular location">
    <subcellularLocation>
        <location evidence="1">Endoplasmic reticulum membrane</location>
        <topology evidence="1">Multi-pass membrane protein</topology>
    </subcellularLocation>
</comment>
<keyword evidence="6" id="KW-0256">Endoplasmic reticulum</keyword>
<dbReference type="Proteomes" id="UP001318040">
    <property type="component" value="Chromosome 77"/>
</dbReference>
<name>A0AAJ7UI13_PETMA</name>
<sequence>MSAQQQQQPPPQPPPSQQQQQHQQHQQHRHHHRRREGPAFLSDAAVRSNAALLDYCRTAGAALAGSSAGVLGLTGVRGLAFYALAAGGLALALVAKAGSDWRRAARSRRAIATGGFVSGLFTYVLFWTFLYGMVHVY</sequence>
<dbReference type="InterPro" id="IPR029008">
    <property type="entry name" value="EMC6-like"/>
</dbReference>
<dbReference type="PANTHER" id="PTHR20994">
    <property type="entry name" value="ER MEMBRANE PROTEIN COMPLEX SUBUNIT 6"/>
    <property type="match status" value="1"/>
</dbReference>
<evidence type="ECO:0000256" key="9">
    <source>
        <dbReference type="ARBA" id="ARBA00031072"/>
    </source>
</evidence>
<protein>
    <recommendedName>
        <fullName evidence="4">ER membrane protein complex subunit 6</fullName>
    </recommendedName>
    <alternativeName>
        <fullName evidence="9">Transmembrane protein 93</fullName>
    </alternativeName>
</protein>
<comment type="similarity">
    <text evidence="2">Belongs to the EMC6 family.</text>
</comment>